<keyword evidence="5" id="KW-0963">Cytoplasm</keyword>
<evidence type="ECO:0000259" key="26">
    <source>
        <dbReference type="PROSITE" id="PS51462"/>
    </source>
</evidence>
<comment type="catalytic activity">
    <reaction evidence="21">
        <text>N(6)-methyl-ATP + H2O = N(6)-methyl-AMP + diphosphate + H(+)</text>
        <dbReference type="Rhea" id="RHEA:67608"/>
        <dbReference type="ChEBI" id="CHEBI:15377"/>
        <dbReference type="ChEBI" id="CHEBI:15378"/>
        <dbReference type="ChEBI" id="CHEBI:33019"/>
        <dbReference type="ChEBI" id="CHEBI:144842"/>
        <dbReference type="ChEBI" id="CHEBI:172873"/>
    </reaction>
    <physiologicalReaction direction="left-to-right" evidence="21">
        <dbReference type="Rhea" id="RHEA:67609"/>
    </physiologicalReaction>
</comment>
<keyword evidence="8" id="KW-0460">Magnesium</keyword>
<dbReference type="InterPro" id="IPR020476">
    <property type="entry name" value="Nudix_hydrolase"/>
</dbReference>
<evidence type="ECO:0000256" key="14">
    <source>
        <dbReference type="ARBA" id="ARBA00026103"/>
    </source>
</evidence>
<dbReference type="PANTHER" id="PTHR43758">
    <property type="entry name" value="7,8-DIHYDRO-8-OXOGUANINE TRIPHOSPHATASE"/>
    <property type="match status" value="1"/>
</dbReference>
<evidence type="ECO:0000256" key="18">
    <source>
        <dbReference type="ARBA" id="ARBA00030682"/>
    </source>
</evidence>
<evidence type="ECO:0000256" key="24">
    <source>
        <dbReference type="ARBA" id="ARBA00053094"/>
    </source>
</evidence>
<comment type="catalytic activity">
    <reaction evidence="10">
        <text>8-oxo-dATP + H2O = 8-oxo-dAMP + diphosphate + H(+)</text>
        <dbReference type="Rhea" id="RHEA:65396"/>
        <dbReference type="ChEBI" id="CHEBI:15377"/>
        <dbReference type="ChEBI" id="CHEBI:15378"/>
        <dbReference type="ChEBI" id="CHEBI:33019"/>
        <dbReference type="ChEBI" id="CHEBI:71361"/>
        <dbReference type="ChEBI" id="CHEBI:172871"/>
    </reaction>
    <physiologicalReaction direction="left-to-right" evidence="10">
        <dbReference type="Rhea" id="RHEA:65397"/>
    </physiologicalReaction>
</comment>
<comment type="caution">
    <text evidence="27">The sequence shown here is derived from an EMBL/GenBank/DDBJ whole genome shotgun (WGS) entry which is preliminary data.</text>
</comment>
<evidence type="ECO:0000256" key="22">
    <source>
        <dbReference type="ARBA" id="ARBA00048894"/>
    </source>
</evidence>
<dbReference type="SUPFAM" id="SSF55811">
    <property type="entry name" value="Nudix"/>
    <property type="match status" value="1"/>
</dbReference>
<comment type="subcellular location">
    <subcellularLocation>
        <location evidence="2">Cytoplasm</location>
    </subcellularLocation>
</comment>
<dbReference type="GO" id="GO:0008413">
    <property type="term" value="F:8-oxo-7,8-dihydroguanosine triphosphate pyrophosphatase activity"/>
    <property type="evidence" value="ECO:0007669"/>
    <property type="project" value="InterPro"/>
</dbReference>
<dbReference type="InterPro" id="IPR020084">
    <property type="entry name" value="NUDIX_hydrolase_CS"/>
</dbReference>
<keyword evidence="9" id="KW-0694">RNA-binding</keyword>
<evidence type="ECO:0000256" key="21">
    <source>
        <dbReference type="ARBA" id="ARBA00048002"/>
    </source>
</evidence>
<comment type="catalytic activity">
    <reaction evidence="11">
        <text>2-oxo-dATP + H2O = 2-oxo-dAMP + diphosphate + H(+)</text>
        <dbReference type="Rhea" id="RHEA:31583"/>
        <dbReference type="ChEBI" id="CHEBI:15377"/>
        <dbReference type="ChEBI" id="CHEBI:15378"/>
        <dbReference type="ChEBI" id="CHEBI:33019"/>
        <dbReference type="ChEBI" id="CHEBI:63212"/>
        <dbReference type="ChEBI" id="CHEBI:77897"/>
        <dbReference type="EC" id="3.6.1.56"/>
    </reaction>
    <physiologicalReaction direction="left-to-right" evidence="11">
        <dbReference type="Rhea" id="RHEA:31584"/>
    </physiologicalReaction>
</comment>
<organism evidence="27 28">
    <name type="scientific">Candidatus Kaiserbacteria bacterium CG10_big_fil_rev_8_21_14_0_10_47_16</name>
    <dbReference type="NCBI Taxonomy" id="1974608"/>
    <lineage>
        <taxon>Bacteria</taxon>
        <taxon>Candidatus Kaiseribacteriota</taxon>
    </lineage>
</organism>
<protein>
    <recommendedName>
        <fullName evidence="15">Oxidized purine nucleoside triphosphate hydrolase</fullName>
        <ecNumber evidence="14">3.6.1.56</ecNumber>
    </recommendedName>
    <alternativeName>
        <fullName evidence="19">2-hydroxy-dATP diphosphatase</fullName>
    </alternativeName>
    <alternativeName>
        <fullName evidence="18">7,8-dihydro-8-oxoguanine triphosphatase</fullName>
    </alternativeName>
    <alternativeName>
        <fullName evidence="17">8-oxo-dGTPase</fullName>
    </alternativeName>
    <alternativeName>
        <fullName evidence="20">Methylated purine nucleoside triphosphate hydrolase</fullName>
    </alternativeName>
    <alternativeName>
        <fullName evidence="16">Nucleoside diphosphate-linked moiety X motif 1</fullName>
    </alternativeName>
</protein>
<sequence>MSKKVMTITFLYQSPNILLGMKKRGFGAGRWNGFGGKVEEGESIEDTARREIFEEAGIHVGTLDKRGILNFTFEHNDDHIEAHVFNTKDFEGEITESEEMRPQWFKVSEIPFTEMWKSDTIWLPLFLEGKHFTGSFHFDESHTVLMHGLQENAQL</sequence>
<dbReference type="Pfam" id="PF00293">
    <property type="entry name" value="NUDIX"/>
    <property type="match status" value="1"/>
</dbReference>
<proteinExistence type="inferred from homology"/>
<dbReference type="EC" id="3.6.1.56" evidence="14"/>
<evidence type="ECO:0000256" key="17">
    <source>
        <dbReference type="ARBA" id="ARBA00030634"/>
    </source>
</evidence>
<dbReference type="Proteomes" id="UP000229344">
    <property type="component" value="Unassembled WGS sequence"/>
</dbReference>
<comment type="catalytic activity">
    <reaction evidence="12">
        <text>8-oxo-dGTP + H2O = 8-oxo-dGMP + diphosphate + H(+)</text>
        <dbReference type="Rhea" id="RHEA:31575"/>
        <dbReference type="ChEBI" id="CHEBI:15377"/>
        <dbReference type="ChEBI" id="CHEBI:15378"/>
        <dbReference type="ChEBI" id="CHEBI:33019"/>
        <dbReference type="ChEBI" id="CHEBI:63224"/>
        <dbReference type="ChEBI" id="CHEBI:77896"/>
    </reaction>
    <physiologicalReaction direction="left-to-right" evidence="12">
        <dbReference type="Rhea" id="RHEA:31576"/>
    </physiologicalReaction>
</comment>
<dbReference type="PROSITE" id="PS00893">
    <property type="entry name" value="NUDIX_BOX"/>
    <property type="match status" value="1"/>
</dbReference>
<evidence type="ECO:0000256" key="19">
    <source>
        <dbReference type="ARBA" id="ARBA00031927"/>
    </source>
</evidence>
<evidence type="ECO:0000256" key="8">
    <source>
        <dbReference type="ARBA" id="ARBA00022842"/>
    </source>
</evidence>
<evidence type="ECO:0000256" key="4">
    <source>
        <dbReference type="ARBA" id="ARBA00011245"/>
    </source>
</evidence>
<comment type="cofactor">
    <cofactor evidence="1">
        <name>Mg(2+)</name>
        <dbReference type="ChEBI" id="CHEBI:18420"/>
    </cofactor>
</comment>
<feature type="domain" description="Nudix hydrolase" evidence="26">
    <location>
        <begin position="2"/>
        <end position="128"/>
    </location>
</feature>
<reference evidence="28" key="1">
    <citation type="submission" date="2017-09" db="EMBL/GenBank/DDBJ databases">
        <title>Depth-based differentiation of microbial function through sediment-hosted aquifers and enrichment of novel symbionts in the deep terrestrial subsurface.</title>
        <authorList>
            <person name="Probst A.J."/>
            <person name="Ladd B."/>
            <person name="Jarett J.K."/>
            <person name="Geller-Mcgrath D.E."/>
            <person name="Sieber C.M.K."/>
            <person name="Emerson J.B."/>
            <person name="Anantharaman K."/>
            <person name="Thomas B.C."/>
            <person name="Malmstrom R."/>
            <person name="Stieglmeier M."/>
            <person name="Klingl A."/>
            <person name="Woyke T."/>
            <person name="Ryan C.M."/>
            <person name="Banfield J.F."/>
        </authorList>
    </citation>
    <scope>NUCLEOTIDE SEQUENCE [LARGE SCALE GENOMIC DNA]</scope>
</reference>
<dbReference type="AlphaFoldDB" id="A0A2H0UE88"/>
<keyword evidence="7 25" id="KW-0378">Hydrolase</keyword>
<keyword evidence="6" id="KW-0479">Metal-binding</keyword>
<comment type="catalytic activity">
    <reaction evidence="22">
        <text>O(6)-methyl-dGTP + H2O = O(6)-methyl-dGMP + diphosphate + H(+)</text>
        <dbReference type="Rhea" id="RHEA:67600"/>
        <dbReference type="ChEBI" id="CHEBI:15377"/>
        <dbReference type="ChEBI" id="CHEBI:15378"/>
        <dbReference type="ChEBI" id="CHEBI:33019"/>
        <dbReference type="ChEBI" id="CHEBI:169974"/>
        <dbReference type="ChEBI" id="CHEBI:169975"/>
    </reaction>
    <physiologicalReaction direction="left-to-right" evidence="22">
        <dbReference type="Rhea" id="RHEA:67601"/>
    </physiologicalReaction>
</comment>
<accession>A0A2H0UE88</accession>
<dbReference type="GO" id="GO:0003723">
    <property type="term" value="F:RNA binding"/>
    <property type="evidence" value="ECO:0007669"/>
    <property type="project" value="UniProtKB-KW"/>
</dbReference>
<evidence type="ECO:0000256" key="7">
    <source>
        <dbReference type="ARBA" id="ARBA00022801"/>
    </source>
</evidence>
<gene>
    <name evidence="27" type="ORF">COU16_00925</name>
</gene>
<dbReference type="InterPro" id="IPR003563">
    <property type="entry name" value="8ODP"/>
</dbReference>
<dbReference type="PROSITE" id="PS51462">
    <property type="entry name" value="NUDIX"/>
    <property type="match status" value="1"/>
</dbReference>
<dbReference type="GO" id="GO:0005737">
    <property type="term" value="C:cytoplasm"/>
    <property type="evidence" value="ECO:0007669"/>
    <property type="project" value="UniProtKB-SubCell"/>
</dbReference>
<comment type="function">
    <text evidence="24">Oxidized purine nucleoside triphosphate hydrolase which is a prominent sanitizer of the oxidized nucleotide pool. Catalyzes the hydrolysis of 2-oxo-dATP (2-hydroxy-dATP) into 2-oxo-dAMP. Also has a significant hydrolase activity toward 2-oxo-ATP, 8-oxo-dGTP and 8-oxo-dATP. Through the hydrolysis of oxidized purine nucleoside triphosphates, prevents their incorporation into DNA and the subsequent transversions A:T to C:G and G:C to T:A. Also catalyzes the hydrolysis of methylated purine nucleoside triphosphate preventing their integration into DNA. Through this antimutagenic activity protects cells from oxidative stress.</text>
</comment>
<dbReference type="CDD" id="cd03427">
    <property type="entry name" value="NUDIX_MTH1_Nudt1"/>
    <property type="match status" value="1"/>
</dbReference>
<evidence type="ECO:0000313" key="27">
    <source>
        <dbReference type="EMBL" id="PIR84733.1"/>
    </source>
</evidence>
<evidence type="ECO:0000256" key="1">
    <source>
        <dbReference type="ARBA" id="ARBA00001946"/>
    </source>
</evidence>
<comment type="catalytic activity">
    <reaction evidence="13">
        <text>2-oxo-ATP + H2O = 2-oxo-AMP + diphosphate + H(+)</text>
        <dbReference type="Rhea" id="RHEA:67392"/>
        <dbReference type="ChEBI" id="CHEBI:15377"/>
        <dbReference type="ChEBI" id="CHEBI:15378"/>
        <dbReference type="ChEBI" id="CHEBI:33019"/>
        <dbReference type="ChEBI" id="CHEBI:71395"/>
        <dbReference type="ChEBI" id="CHEBI:172878"/>
    </reaction>
    <physiologicalReaction direction="left-to-right" evidence="13">
        <dbReference type="Rhea" id="RHEA:67393"/>
    </physiologicalReaction>
</comment>
<evidence type="ECO:0000256" key="13">
    <source>
        <dbReference type="ARBA" id="ARBA00024596"/>
    </source>
</evidence>
<dbReference type="EMBL" id="PFBI01000004">
    <property type="protein sequence ID" value="PIR84733.1"/>
    <property type="molecule type" value="Genomic_DNA"/>
</dbReference>
<evidence type="ECO:0000313" key="28">
    <source>
        <dbReference type="Proteomes" id="UP000229344"/>
    </source>
</evidence>
<evidence type="ECO:0000256" key="16">
    <source>
        <dbReference type="ARBA" id="ARBA00029673"/>
    </source>
</evidence>
<evidence type="ECO:0000256" key="23">
    <source>
        <dbReference type="ARBA" id="ARBA00049032"/>
    </source>
</evidence>
<evidence type="ECO:0000256" key="3">
    <source>
        <dbReference type="ARBA" id="ARBA00005582"/>
    </source>
</evidence>
<dbReference type="PANTHER" id="PTHR43758:SF2">
    <property type="entry name" value="OXIDIZED PURINE NUCLEOSIDE TRIPHOSPHATE HYDROLASE"/>
    <property type="match status" value="1"/>
</dbReference>
<comment type="similarity">
    <text evidence="3 25">Belongs to the Nudix hydrolase family.</text>
</comment>
<comment type="subunit">
    <text evidence="4">Monomer.</text>
</comment>
<evidence type="ECO:0000256" key="10">
    <source>
        <dbReference type="ARBA" id="ARBA00024448"/>
    </source>
</evidence>
<evidence type="ECO:0000256" key="2">
    <source>
        <dbReference type="ARBA" id="ARBA00004496"/>
    </source>
</evidence>
<dbReference type="InterPro" id="IPR000086">
    <property type="entry name" value="NUDIX_hydrolase_dom"/>
</dbReference>
<dbReference type="GO" id="GO:0008828">
    <property type="term" value="F:dATP diphosphatase activity"/>
    <property type="evidence" value="ECO:0007669"/>
    <property type="project" value="UniProtKB-EC"/>
</dbReference>
<evidence type="ECO:0000256" key="15">
    <source>
        <dbReference type="ARBA" id="ARBA00026218"/>
    </source>
</evidence>
<evidence type="ECO:0000256" key="11">
    <source>
        <dbReference type="ARBA" id="ARBA00024459"/>
    </source>
</evidence>
<dbReference type="PRINTS" id="PR01403">
    <property type="entry name" value="8OXTPHPHTASE"/>
</dbReference>
<evidence type="ECO:0000256" key="25">
    <source>
        <dbReference type="RuleBase" id="RU003476"/>
    </source>
</evidence>
<evidence type="ECO:0000256" key="12">
    <source>
        <dbReference type="ARBA" id="ARBA00024486"/>
    </source>
</evidence>
<evidence type="ECO:0000256" key="5">
    <source>
        <dbReference type="ARBA" id="ARBA00022490"/>
    </source>
</evidence>
<dbReference type="InterPro" id="IPR015797">
    <property type="entry name" value="NUDIX_hydrolase-like_dom_sf"/>
</dbReference>
<evidence type="ECO:0000256" key="6">
    <source>
        <dbReference type="ARBA" id="ARBA00022723"/>
    </source>
</evidence>
<dbReference type="PRINTS" id="PR00502">
    <property type="entry name" value="NUDIXFAMILY"/>
</dbReference>
<dbReference type="Gene3D" id="3.90.79.10">
    <property type="entry name" value="Nucleoside Triphosphate Pyrophosphohydrolase"/>
    <property type="match status" value="1"/>
</dbReference>
<dbReference type="GO" id="GO:0046872">
    <property type="term" value="F:metal ion binding"/>
    <property type="evidence" value="ECO:0007669"/>
    <property type="project" value="UniProtKB-KW"/>
</dbReference>
<name>A0A2H0UE88_9BACT</name>
<evidence type="ECO:0000256" key="20">
    <source>
        <dbReference type="ARBA" id="ARBA00032071"/>
    </source>
</evidence>
<dbReference type="GO" id="GO:0042262">
    <property type="term" value="P:DNA protection"/>
    <property type="evidence" value="ECO:0007669"/>
    <property type="project" value="InterPro"/>
</dbReference>
<comment type="catalytic activity">
    <reaction evidence="23">
        <text>N(6)-methyl-dATP + H2O = N(6)-methyl-dAMP + diphosphate + H(+)</text>
        <dbReference type="Rhea" id="RHEA:67604"/>
        <dbReference type="ChEBI" id="CHEBI:15377"/>
        <dbReference type="ChEBI" id="CHEBI:15378"/>
        <dbReference type="ChEBI" id="CHEBI:33019"/>
        <dbReference type="ChEBI" id="CHEBI:169976"/>
        <dbReference type="ChEBI" id="CHEBI:172872"/>
    </reaction>
    <physiologicalReaction direction="left-to-right" evidence="23">
        <dbReference type="Rhea" id="RHEA:67605"/>
    </physiologicalReaction>
</comment>
<evidence type="ECO:0000256" key="9">
    <source>
        <dbReference type="ARBA" id="ARBA00022884"/>
    </source>
</evidence>